<keyword evidence="2" id="KW-0479">Metal-binding</keyword>
<feature type="compositionally biased region" description="Low complexity" evidence="6">
    <location>
        <begin position="774"/>
        <end position="798"/>
    </location>
</feature>
<dbReference type="PROSITE" id="PS50048">
    <property type="entry name" value="ZN2_CY6_FUNGAL_2"/>
    <property type="match status" value="1"/>
</dbReference>
<keyword evidence="9" id="KW-1185">Reference proteome</keyword>
<dbReference type="Gene3D" id="4.10.240.10">
    <property type="entry name" value="Zn(2)-C6 fungal-type DNA-binding domain"/>
    <property type="match status" value="1"/>
</dbReference>
<evidence type="ECO:0000313" key="9">
    <source>
        <dbReference type="Proteomes" id="UP000279236"/>
    </source>
</evidence>
<dbReference type="PANTHER" id="PTHR47338:SF29">
    <property type="entry name" value="ZN(2)-C6 FUNGAL-TYPE DOMAIN-CONTAINING PROTEIN"/>
    <property type="match status" value="1"/>
</dbReference>
<dbReference type="GO" id="GO:0008270">
    <property type="term" value="F:zinc ion binding"/>
    <property type="evidence" value="ECO:0007669"/>
    <property type="project" value="InterPro"/>
</dbReference>
<feature type="region of interest" description="Disordered" evidence="6">
    <location>
        <begin position="705"/>
        <end position="726"/>
    </location>
</feature>
<evidence type="ECO:0000256" key="4">
    <source>
        <dbReference type="ARBA" id="ARBA00023163"/>
    </source>
</evidence>
<dbReference type="EMBL" id="RSCE01000010">
    <property type="protein sequence ID" value="RSH79241.1"/>
    <property type="molecule type" value="Genomic_DNA"/>
</dbReference>
<dbReference type="CDD" id="cd00067">
    <property type="entry name" value="GAL4"/>
    <property type="match status" value="1"/>
</dbReference>
<accession>A0A427XK20</accession>
<dbReference type="STRING" id="105984.A0A427XK20"/>
<dbReference type="InterPro" id="IPR001138">
    <property type="entry name" value="Zn2Cys6_DnaBD"/>
</dbReference>
<dbReference type="SUPFAM" id="SSF57701">
    <property type="entry name" value="Zn2/Cys6 DNA-binding domain"/>
    <property type="match status" value="1"/>
</dbReference>
<dbReference type="RefSeq" id="XP_028474388.1">
    <property type="nucleotide sequence ID" value="XM_028617081.1"/>
</dbReference>
<dbReference type="InterPro" id="IPR007219">
    <property type="entry name" value="XnlR_reg_dom"/>
</dbReference>
<dbReference type="Pfam" id="PF04082">
    <property type="entry name" value="Fungal_trans"/>
    <property type="match status" value="1"/>
</dbReference>
<dbReference type="GO" id="GO:0000981">
    <property type="term" value="F:DNA-binding transcription factor activity, RNA polymerase II-specific"/>
    <property type="evidence" value="ECO:0007669"/>
    <property type="project" value="InterPro"/>
</dbReference>
<dbReference type="InterPro" id="IPR036864">
    <property type="entry name" value="Zn2-C6_fun-type_DNA-bd_sf"/>
</dbReference>
<evidence type="ECO:0000313" key="8">
    <source>
        <dbReference type="EMBL" id="RSH79241.1"/>
    </source>
</evidence>
<evidence type="ECO:0000259" key="7">
    <source>
        <dbReference type="PROSITE" id="PS50048"/>
    </source>
</evidence>
<dbReference type="PANTHER" id="PTHR47338">
    <property type="entry name" value="ZN(II)2CYS6 TRANSCRIPTION FACTOR (EUROFUNG)-RELATED"/>
    <property type="match status" value="1"/>
</dbReference>
<keyword evidence="3" id="KW-0805">Transcription regulation</keyword>
<dbReference type="GO" id="GO:0005634">
    <property type="term" value="C:nucleus"/>
    <property type="evidence" value="ECO:0007669"/>
    <property type="project" value="UniProtKB-SubCell"/>
</dbReference>
<protein>
    <recommendedName>
        <fullName evidence="7">Zn(2)-C6 fungal-type domain-containing protein</fullName>
    </recommendedName>
</protein>
<proteinExistence type="predicted"/>
<evidence type="ECO:0000256" key="2">
    <source>
        <dbReference type="ARBA" id="ARBA00022723"/>
    </source>
</evidence>
<dbReference type="Pfam" id="PF00172">
    <property type="entry name" value="Zn_clus"/>
    <property type="match status" value="1"/>
</dbReference>
<gene>
    <name evidence="8" type="ORF">EHS24_001280</name>
</gene>
<keyword evidence="4" id="KW-0804">Transcription</keyword>
<feature type="domain" description="Zn(2)-C6 fungal-type" evidence="7">
    <location>
        <begin position="15"/>
        <end position="55"/>
    </location>
</feature>
<dbReference type="AlphaFoldDB" id="A0A427XK20"/>
<evidence type="ECO:0000256" key="6">
    <source>
        <dbReference type="SAM" id="MobiDB-lite"/>
    </source>
</evidence>
<feature type="compositionally biased region" description="Low complexity" evidence="6">
    <location>
        <begin position="714"/>
        <end position="726"/>
    </location>
</feature>
<name>A0A427XK20_9TREE</name>
<feature type="compositionally biased region" description="Basic and acidic residues" evidence="6">
    <location>
        <begin position="73"/>
        <end position="88"/>
    </location>
</feature>
<dbReference type="OrthoDB" id="39175at2759"/>
<dbReference type="Proteomes" id="UP000279236">
    <property type="component" value="Unassembled WGS sequence"/>
</dbReference>
<feature type="region of interest" description="Disordered" evidence="6">
    <location>
        <begin position="739"/>
        <end position="798"/>
    </location>
</feature>
<dbReference type="SMART" id="SM00066">
    <property type="entry name" value="GAL4"/>
    <property type="match status" value="1"/>
</dbReference>
<evidence type="ECO:0000256" key="1">
    <source>
        <dbReference type="ARBA" id="ARBA00004123"/>
    </source>
</evidence>
<dbReference type="GeneID" id="39585823"/>
<evidence type="ECO:0000256" key="3">
    <source>
        <dbReference type="ARBA" id="ARBA00023015"/>
    </source>
</evidence>
<comment type="caution">
    <text evidence="8">The sequence shown here is derived from an EMBL/GenBank/DDBJ whole genome shotgun (WGS) entry which is preliminary data.</text>
</comment>
<dbReference type="GO" id="GO:0003677">
    <property type="term" value="F:DNA binding"/>
    <property type="evidence" value="ECO:0007669"/>
    <property type="project" value="InterPro"/>
</dbReference>
<comment type="subcellular location">
    <subcellularLocation>
        <location evidence="1">Nucleus</location>
    </subcellularLocation>
</comment>
<dbReference type="InterPro" id="IPR050815">
    <property type="entry name" value="TF_fung"/>
</dbReference>
<dbReference type="GO" id="GO:0006351">
    <property type="term" value="P:DNA-templated transcription"/>
    <property type="evidence" value="ECO:0007669"/>
    <property type="project" value="InterPro"/>
</dbReference>
<organism evidence="8 9">
    <name type="scientific">Apiotrichum porosum</name>
    <dbReference type="NCBI Taxonomy" id="105984"/>
    <lineage>
        <taxon>Eukaryota</taxon>
        <taxon>Fungi</taxon>
        <taxon>Dikarya</taxon>
        <taxon>Basidiomycota</taxon>
        <taxon>Agaricomycotina</taxon>
        <taxon>Tremellomycetes</taxon>
        <taxon>Trichosporonales</taxon>
        <taxon>Trichosporonaceae</taxon>
        <taxon>Apiotrichum</taxon>
    </lineage>
</organism>
<keyword evidence="5" id="KW-0539">Nucleus</keyword>
<sequence>MQEDDPHRVLARNAACHQCRRRKLKCDAIKPTCGNCLKPRQRGPIKYEPPEPCTWDEYRDPSARALRKRETKRQRSEHEAAHLVKEEPAGPSPMTSDWSHGGPLLAARADVNEMYAQSSNHVDRQPPPRYVQIPDTAPLADGHLGPDAGQWNGSVPHIQPPAPVGQPTDYPAMDRPPTFDQAYGELVWSDWPRELPVLDVVQHILTVFFDRVPTIPKMFHRATFFANLALPPKRPEFPSAMLLHGILAATAPYLSPEALASRAYFPSGCSMNTVVHPTFGNVGDAGALPAGMGVTALSDGTPVGRFQTYHRRKSVDSLSSQVHLGNMIETAQTMALATYMDLMNGNLVDTWMEGSSAVRMVIPLHLNLSSLAPKDPMDRNPVMLPPARSALEQAQHDRTWWMIYLMEKFSTCGMQWPGCLPDSEITVELPVSQAIFEQGTDNLVGVQTLDAPEFYSQHLPQHVDSFVFLIKAMRLYTSTSTFSRHYGRGTHTYARYLADPRLRACLADINSFRMSYPMDMRRPTRMENGREMVDPDLVTAIGFTHSSVLNLGEPLVTHTTWSDDAAKMVLSAVRAILSLTYDLNATSYDITLLPTIACLMWTLSCRCLIRFITAARLSNDPVSSAIFESEFQVFIDTLARFSQRHPLAARHHARMLSLRAAANIEQRPGLIKLNLTQDDVLDPRFESKEKRAAGFAQSPKAAYVSEITPGSGGPSPSSSSSIGLHVPSSLDQLRNTSAAYVGSTPPTASPLPNVPVGHTQPIYAAPMVPPGPQPQAHAYPQAQQQQQQQQQQLQQQQPLPLAAAVPALYGTYTGVDSGLGLNMGPNATATAPAPAPAHNPNLPGFYHGALEGAEISSYSFDMDAMALLVENNALNGMSFDGTEFAGFTLG</sequence>
<dbReference type="SMART" id="SM00906">
    <property type="entry name" value="Fungal_trans"/>
    <property type="match status" value="1"/>
</dbReference>
<evidence type="ECO:0000256" key="5">
    <source>
        <dbReference type="ARBA" id="ARBA00023242"/>
    </source>
</evidence>
<feature type="region of interest" description="Disordered" evidence="6">
    <location>
        <begin position="64"/>
        <end position="99"/>
    </location>
</feature>
<reference evidence="8 9" key="1">
    <citation type="submission" date="2018-11" db="EMBL/GenBank/DDBJ databases">
        <title>Genome sequence of Apiotrichum porosum DSM 27194.</title>
        <authorList>
            <person name="Aliyu H."/>
            <person name="Gorte O."/>
            <person name="Ochsenreither K."/>
        </authorList>
    </citation>
    <scope>NUCLEOTIDE SEQUENCE [LARGE SCALE GENOMIC DNA]</scope>
    <source>
        <strain evidence="8 9">DSM 27194</strain>
    </source>
</reference>
<dbReference type="CDD" id="cd12148">
    <property type="entry name" value="fungal_TF_MHR"/>
    <property type="match status" value="1"/>
</dbReference>